<dbReference type="InterPro" id="IPR001370">
    <property type="entry name" value="BIR_rpt"/>
</dbReference>
<feature type="region of interest" description="Disordered" evidence="7">
    <location>
        <begin position="221"/>
        <end position="260"/>
    </location>
</feature>
<evidence type="ECO:0000256" key="4">
    <source>
        <dbReference type="ARBA" id="ARBA00022771"/>
    </source>
</evidence>
<evidence type="ECO:0000256" key="5">
    <source>
        <dbReference type="ARBA" id="ARBA00022833"/>
    </source>
</evidence>
<feature type="compositionally biased region" description="Polar residues" evidence="7">
    <location>
        <begin position="459"/>
        <end position="472"/>
    </location>
</feature>
<dbReference type="CDD" id="cd00022">
    <property type="entry name" value="BIR"/>
    <property type="match status" value="1"/>
</dbReference>
<organism evidence="9 10">
    <name type="scientific">Magallana gigas</name>
    <name type="common">Pacific oyster</name>
    <name type="synonym">Crassostrea gigas</name>
    <dbReference type="NCBI Taxonomy" id="29159"/>
    <lineage>
        <taxon>Eukaryota</taxon>
        <taxon>Metazoa</taxon>
        <taxon>Spiralia</taxon>
        <taxon>Lophotrochozoa</taxon>
        <taxon>Mollusca</taxon>
        <taxon>Bivalvia</taxon>
        <taxon>Autobranchia</taxon>
        <taxon>Pteriomorphia</taxon>
        <taxon>Ostreida</taxon>
        <taxon>Ostreoidea</taxon>
        <taxon>Ostreidae</taxon>
        <taxon>Magallana</taxon>
    </lineage>
</organism>
<dbReference type="EnsemblMetazoa" id="G19946.1">
    <property type="protein sequence ID" value="G19946.1:cds"/>
    <property type="gene ID" value="G19946"/>
</dbReference>
<dbReference type="FunFam" id="1.10.1170.10:FF:000003">
    <property type="entry name" value="E3 ubiquitin-protein ligase XIAP"/>
    <property type="match status" value="1"/>
</dbReference>
<feature type="region of interest" description="Disordered" evidence="7">
    <location>
        <begin position="459"/>
        <end position="494"/>
    </location>
</feature>
<dbReference type="GO" id="GO:0006915">
    <property type="term" value="P:apoptotic process"/>
    <property type="evidence" value="ECO:0007669"/>
    <property type="project" value="UniProtKB-KW"/>
</dbReference>
<evidence type="ECO:0000256" key="1">
    <source>
        <dbReference type="ARBA" id="ARBA00006672"/>
    </source>
</evidence>
<keyword evidence="4 6" id="KW-0863">Zinc-finger</keyword>
<dbReference type="CDD" id="cd16510">
    <property type="entry name" value="RING-HC_IAPs"/>
    <property type="match status" value="1"/>
</dbReference>
<evidence type="ECO:0000256" key="3">
    <source>
        <dbReference type="ARBA" id="ARBA00022723"/>
    </source>
</evidence>
<feature type="region of interest" description="Disordered" evidence="7">
    <location>
        <begin position="409"/>
        <end position="445"/>
    </location>
</feature>
<dbReference type="OMA" id="FIARPSC"/>
<dbReference type="InterPro" id="IPR050784">
    <property type="entry name" value="IAP"/>
</dbReference>
<sequence>MFHTLDLIIDENDDKIHVNHVQSTNCINVNVAGGVHNQCMNHTMATGNNTSERPHHTNYSIESIRIISFNNWPQFKHQTPQQLAEAGFFYAGFQDEVICFYCNGRLKNWKSNGVPWVQHARWFPYCPFVRIVKGNQFIRTIQDRFSQLDNNPGYIQTNTNAFFSEGERRSVPNEQSSRYSTQNLSWSPPIETESEEDSWSSISGSFRIGVSSVEEMWPSMNEPDEMSYNNSPSSFRYESRSSWSSNSSHQEESRQVHAQMQSTMVQRVLNTGVNRTRVRNVIERRLRETGNTYPNSEALINAVLNYEQNQGELNVLSPHHQAPHQIRQTDERRDRRRRSRSSRHQEETRQLHDYMQSSMVQSVLNTGVDRNRVRNVIERRLRDRGNIYPNAETLMNAVLNYEQNREELNGLSPHHQGSPHILQTDERRNARRRSRSSTSSNDGLMNAVMHLEQNREVLNTPSSHGQDSPQNASQSHSTRTGSRTSSSHNRDLEQMVSELRQKTKCKVCLDSEWEVMFQPCNHLCCCRSCGERVETCPVCRSPIESRVRTRIP</sequence>
<dbReference type="Pfam" id="PF00653">
    <property type="entry name" value="BIR"/>
    <property type="match status" value="1"/>
</dbReference>
<keyword evidence="5" id="KW-0862">Zinc</keyword>
<name>A0A8W8JL87_MAGGI</name>
<dbReference type="GO" id="GO:0005634">
    <property type="term" value="C:nucleus"/>
    <property type="evidence" value="ECO:0007669"/>
    <property type="project" value="TreeGrafter"/>
</dbReference>
<dbReference type="Pfam" id="PF13920">
    <property type="entry name" value="zf-C3HC4_3"/>
    <property type="match status" value="1"/>
</dbReference>
<dbReference type="AlphaFoldDB" id="A0A8W8JL87"/>
<feature type="compositionally biased region" description="Basic and acidic residues" evidence="7">
    <location>
        <begin position="343"/>
        <end position="352"/>
    </location>
</feature>
<evidence type="ECO:0000256" key="2">
    <source>
        <dbReference type="ARBA" id="ARBA00022703"/>
    </source>
</evidence>
<dbReference type="PANTHER" id="PTHR10044">
    <property type="entry name" value="INHIBITOR OF APOPTOSIS"/>
    <property type="match status" value="1"/>
</dbReference>
<dbReference type="GO" id="GO:0008270">
    <property type="term" value="F:zinc ion binding"/>
    <property type="evidence" value="ECO:0007669"/>
    <property type="project" value="UniProtKB-KW"/>
</dbReference>
<dbReference type="Gene3D" id="1.10.1170.10">
    <property type="entry name" value="Inhibitor Of Apoptosis Protein (2mihbC-IAP-1), Chain A"/>
    <property type="match status" value="1"/>
</dbReference>
<dbReference type="Proteomes" id="UP000005408">
    <property type="component" value="Unassembled WGS sequence"/>
</dbReference>
<dbReference type="InterPro" id="IPR001841">
    <property type="entry name" value="Znf_RING"/>
</dbReference>
<accession>A0A8W8JL87</accession>
<dbReference type="SMART" id="SM00238">
    <property type="entry name" value="BIR"/>
    <property type="match status" value="1"/>
</dbReference>
<dbReference type="Gene3D" id="3.30.40.10">
    <property type="entry name" value="Zinc/RING finger domain, C3HC4 (zinc finger)"/>
    <property type="match status" value="1"/>
</dbReference>
<dbReference type="PROSITE" id="PS01282">
    <property type="entry name" value="BIR_REPEAT_1"/>
    <property type="match status" value="1"/>
</dbReference>
<comment type="similarity">
    <text evidence="1">Belongs to the IAP family.</text>
</comment>
<dbReference type="PANTHER" id="PTHR10044:SF139">
    <property type="entry name" value="DEATH-ASSOCIATED INHIBITOR OF APOPTOSIS 2"/>
    <property type="match status" value="1"/>
</dbReference>
<evidence type="ECO:0000313" key="10">
    <source>
        <dbReference type="Proteomes" id="UP000005408"/>
    </source>
</evidence>
<dbReference type="GO" id="GO:0005737">
    <property type="term" value="C:cytoplasm"/>
    <property type="evidence" value="ECO:0007669"/>
    <property type="project" value="TreeGrafter"/>
</dbReference>
<dbReference type="CDD" id="cd14321">
    <property type="entry name" value="UBA_IAPs"/>
    <property type="match status" value="2"/>
</dbReference>
<evidence type="ECO:0000256" key="6">
    <source>
        <dbReference type="PROSITE-ProRule" id="PRU00175"/>
    </source>
</evidence>
<dbReference type="PROSITE" id="PS50089">
    <property type="entry name" value="ZF_RING_2"/>
    <property type="match status" value="1"/>
</dbReference>
<proteinExistence type="inferred from homology"/>
<keyword evidence="2" id="KW-0053">Apoptosis</keyword>
<feature type="domain" description="RING-type" evidence="8">
    <location>
        <begin position="505"/>
        <end position="540"/>
    </location>
</feature>
<dbReference type="FunFam" id="1.10.1170.10:FF:000002">
    <property type="entry name" value="Baculoviral IAP repeat containing 7"/>
    <property type="match status" value="1"/>
</dbReference>
<feature type="compositionally biased region" description="Low complexity" evidence="7">
    <location>
        <begin position="473"/>
        <end position="487"/>
    </location>
</feature>
<dbReference type="InterPro" id="IPR013083">
    <property type="entry name" value="Znf_RING/FYVE/PHD"/>
</dbReference>
<feature type="region of interest" description="Disordered" evidence="7">
    <location>
        <begin position="165"/>
        <end position="198"/>
    </location>
</feature>
<dbReference type="PROSITE" id="PS50143">
    <property type="entry name" value="BIR_REPEAT_2"/>
    <property type="match status" value="1"/>
</dbReference>
<protein>
    <recommendedName>
        <fullName evidence="8">RING-type domain-containing protein</fullName>
    </recommendedName>
</protein>
<feature type="compositionally biased region" description="Polar residues" evidence="7">
    <location>
        <begin position="172"/>
        <end position="186"/>
    </location>
</feature>
<reference evidence="9" key="1">
    <citation type="submission" date="2022-08" db="UniProtKB">
        <authorList>
            <consortium name="EnsemblMetazoa"/>
        </authorList>
    </citation>
    <scope>IDENTIFICATION</scope>
    <source>
        <strain evidence="9">05x7-T-G4-1.051#20</strain>
    </source>
</reference>
<feature type="region of interest" description="Disordered" evidence="7">
    <location>
        <begin position="315"/>
        <end position="358"/>
    </location>
</feature>
<feature type="compositionally biased region" description="Low complexity" evidence="7">
    <location>
        <begin position="231"/>
        <end position="248"/>
    </location>
</feature>
<dbReference type="OrthoDB" id="4034597at2759"/>
<keyword evidence="10" id="KW-1185">Reference proteome</keyword>
<evidence type="ECO:0000256" key="7">
    <source>
        <dbReference type="SAM" id="MobiDB-lite"/>
    </source>
</evidence>
<evidence type="ECO:0000313" key="9">
    <source>
        <dbReference type="EnsemblMetazoa" id="G19946.1:cds"/>
    </source>
</evidence>
<dbReference type="SUPFAM" id="SSF57924">
    <property type="entry name" value="Inhibitor of apoptosis (IAP) repeat"/>
    <property type="match status" value="1"/>
</dbReference>
<evidence type="ECO:0000259" key="8">
    <source>
        <dbReference type="PROSITE" id="PS50089"/>
    </source>
</evidence>
<keyword evidence="3" id="KW-0479">Metal-binding</keyword>
<dbReference type="Gene3D" id="1.10.8.10">
    <property type="entry name" value="DNA helicase RuvA subunit, C-terminal domain"/>
    <property type="match status" value="2"/>
</dbReference>